<dbReference type="Proteomes" id="UP000265520">
    <property type="component" value="Unassembled WGS sequence"/>
</dbReference>
<protein>
    <submittedName>
        <fullName evidence="2">Retrotransposon protein putative Ty1-copia subclass</fullName>
    </submittedName>
</protein>
<sequence>MIQGHIDDKEPESASEALARPEWKKTMDSEFKALLSNQTWTLVPYQGQDNIIDSKWVFKT</sequence>
<feature type="non-terminal residue" evidence="2">
    <location>
        <position position="60"/>
    </location>
</feature>
<evidence type="ECO:0000313" key="2">
    <source>
        <dbReference type="EMBL" id="MCI78817.1"/>
    </source>
</evidence>
<feature type="compositionally biased region" description="Basic and acidic residues" evidence="1">
    <location>
        <begin position="1"/>
        <end position="12"/>
    </location>
</feature>
<feature type="region of interest" description="Disordered" evidence="1">
    <location>
        <begin position="1"/>
        <end position="21"/>
    </location>
</feature>
<name>A0A392USK5_9FABA</name>
<dbReference type="AlphaFoldDB" id="A0A392USK5"/>
<comment type="caution">
    <text evidence="2">The sequence shown here is derived from an EMBL/GenBank/DDBJ whole genome shotgun (WGS) entry which is preliminary data.</text>
</comment>
<evidence type="ECO:0000256" key="1">
    <source>
        <dbReference type="SAM" id="MobiDB-lite"/>
    </source>
</evidence>
<dbReference type="EMBL" id="LXQA010959738">
    <property type="protein sequence ID" value="MCI78817.1"/>
    <property type="molecule type" value="Genomic_DNA"/>
</dbReference>
<accession>A0A392USK5</accession>
<organism evidence="2 3">
    <name type="scientific">Trifolium medium</name>
    <dbReference type="NCBI Taxonomy" id="97028"/>
    <lineage>
        <taxon>Eukaryota</taxon>
        <taxon>Viridiplantae</taxon>
        <taxon>Streptophyta</taxon>
        <taxon>Embryophyta</taxon>
        <taxon>Tracheophyta</taxon>
        <taxon>Spermatophyta</taxon>
        <taxon>Magnoliopsida</taxon>
        <taxon>eudicotyledons</taxon>
        <taxon>Gunneridae</taxon>
        <taxon>Pentapetalae</taxon>
        <taxon>rosids</taxon>
        <taxon>fabids</taxon>
        <taxon>Fabales</taxon>
        <taxon>Fabaceae</taxon>
        <taxon>Papilionoideae</taxon>
        <taxon>50 kb inversion clade</taxon>
        <taxon>NPAAA clade</taxon>
        <taxon>Hologalegina</taxon>
        <taxon>IRL clade</taxon>
        <taxon>Trifolieae</taxon>
        <taxon>Trifolium</taxon>
    </lineage>
</organism>
<reference evidence="2 3" key="1">
    <citation type="journal article" date="2018" name="Front. Plant Sci.">
        <title>Red Clover (Trifolium pratense) and Zigzag Clover (T. medium) - A Picture of Genomic Similarities and Differences.</title>
        <authorList>
            <person name="Dluhosova J."/>
            <person name="Istvanek J."/>
            <person name="Nedelnik J."/>
            <person name="Repkova J."/>
        </authorList>
    </citation>
    <scope>NUCLEOTIDE SEQUENCE [LARGE SCALE GENOMIC DNA]</scope>
    <source>
        <strain evidence="3">cv. 10/8</strain>
        <tissue evidence="2">Leaf</tissue>
    </source>
</reference>
<keyword evidence="3" id="KW-1185">Reference proteome</keyword>
<gene>
    <name evidence="2" type="ORF">A2U01_0100088</name>
</gene>
<evidence type="ECO:0000313" key="3">
    <source>
        <dbReference type="Proteomes" id="UP000265520"/>
    </source>
</evidence>
<proteinExistence type="predicted"/>